<gene>
    <name evidence="1" type="ORF">L2E82_12164</name>
</gene>
<dbReference type="Proteomes" id="UP001055811">
    <property type="component" value="Linkage Group LG02"/>
</dbReference>
<reference evidence="2" key="1">
    <citation type="journal article" date="2022" name="Mol. Ecol. Resour.">
        <title>The genomes of chicory, endive, great burdock and yacon provide insights into Asteraceae palaeo-polyploidization history and plant inulin production.</title>
        <authorList>
            <person name="Fan W."/>
            <person name="Wang S."/>
            <person name="Wang H."/>
            <person name="Wang A."/>
            <person name="Jiang F."/>
            <person name="Liu H."/>
            <person name="Zhao H."/>
            <person name="Xu D."/>
            <person name="Zhang Y."/>
        </authorList>
    </citation>
    <scope>NUCLEOTIDE SEQUENCE [LARGE SCALE GENOMIC DNA]</scope>
    <source>
        <strain evidence="2">cv. Punajuju</strain>
    </source>
</reference>
<reference evidence="1 2" key="2">
    <citation type="journal article" date="2022" name="Mol. Ecol. Resour.">
        <title>The genomes of chicory, endive, great burdock and yacon provide insights into Asteraceae paleo-polyploidization history and plant inulin production.</title>
        <authorList>
            <person name="Fan W."/>
            <person name="Wang S."/>
            <person name="Wang H."/>
            <person name="Wang A."/>
            <person name="Jiang F."/>
            <person name="Liu H."/>
            <person name="Zhao H."/>
            <person name="Xu D."/>
            <person name="Zhang Y."/>
        </authorList>
    </citation>
    <scope>NUCLEOTIDE SEQUENCE [LARGE SCALE GENOMIC DNA]</scope>
    <source>
        <strain evidence="2">cv. Punajuju</strain>
        <tissue evidence="1">Leaves</tissue>
    </source>
</reference>
<protein>
    <submittedName>
        <fullName evidence="1">Uncharacterized protein</fullName>
    </submittedName>
</protein>
<keyword evidence="2" id="KW-1185">Reference proteome</keyword>
<evidence type="ECO:0000313" key="1">
    <source>
        <dbReference type="EMBL" id="KAI3782131.1"/>
    </source>
</evidence>
<evidence type="ECO:0000313" key="2">
    <source>
        <dbReference type="Proteomes" id="UP001055811"/>
    </source>
</evidence>
<name>A0ACB9GGD9_CICIN</name>
<comment type="caution">
    <text evidence="1">The sequence shown here is derived from an EMBL/GenBank/DDBJ whole genome shotgun (WGS) entry which is preliminary data.</text>
</comment>
<dbReference type="EMBL" id="CM042010">
    <property type="protein sequence ID" value="KAI3782131.1"/>
    <property type="molecule type" value="Genomic_DNA"/>
</dbReference>
<sequence>MQSSSSLKKEFLNKWIEGLHICVFSKKQMDLMERNKKIKLSADVAMASAKKTPTSWSNALLSDVRKNERDTILVDRLLGPKSQLQLQKSTDRMVMSCHKKIRCKKILKTSRKSAGKRTKKIMMGLPGSTLATVIAKRLVKKKTKVLKRLVPGGESMDEFSLIKEALDYILSLTVQVDVMRSVATGTEVLSDNKLLKSIE</sequence>
<accession>A0ACB9GGD9</accession>
<proteinExistence type="predicted"/>
<organism evidence="1 2">
    <name type="scientific">Cichorium intybus</name>
    <name type="common">Chicory</name>
    <dbReference type="NCBI Taxonomy" id="13427"/>
    <lineage>
        <taxon>Eukaryota</taxon>
        <taxon>Viridiplantae</taxon>
        <taxon>Streptophyta</taxon>
        <taxon>Embryophyta</taxon>
        <taxon>Tracheophyta</taxon>
        <taxon>Spermatophyta</taxon>
        <taxon>Magnoliopsida</taxon>
        <taxon>eudicotyledons</taxon>
        <taxon>Gunneridae</taxon>
        <taxon>Pentapetalae</taxon>
        <taxon>asterids</taxon>
        <taxon>campanulids</taxon>
        <taxon>Asterales</taxon>
        <taxon>Asteraceae</taxon>
        <taxon>Cichorioideae</taxon>
        <taxon>Cichorieae</taxon>
        <taxon>Cichoriinae</taxon>
        <taxon>Cichorium</taxon>
    </lineage>
</organism>